<dbReference type="Pfam" id="PF01850">
    <property type="entry name" value="PIN"/>
    <property type="match status" value="1"/>
</dbReference>
<dbReference type="Gene3D" id="3.40.50.1010">
    <property type="entry name" value="5'-nuclease"/>
    <property type="match status" value="1"/>
</dbReference>
<evidence type="ECO:0000313" key="2">
    <source>
        <dbReference type="EMBL" id="TEU03683.1"/>
    </source>
</evidence>
<name>A0A523ZIT6_UNCAE</name>
<dbReference type="InterPro" id="IPR029060">
    <property type="entry name" value="PIN-like_dom_sf"/>
</dbReference>
<feature type="domain" description="PIN" evidence="1">
    <location>
        <begin position="3"/>
        <end position="126"/>
    </location>
</feature>
<proteinExistence type="predicted"/>
<dbReference type="InterPro" id="IPR002716">
    <property type="entry name" value="PIN_dom"/>
</dbReference>
<evidence type="ECO:0000259" key="1">
    <source>
        <dbReference type="Pfam" id="PF01850"/>
    </source>
</evidence>
<dbReference type="EMBL" id="SOHY01000029">
    <property type="protein sequence ID" value="TEU03683.1"/>
    <property type="molecule type" value="Genomic_DNA"/>
</dbReference>
<accession>A0A523ZIT6</accession>
<organism evidence="2 3">
    <name type="scientific">Aerophobetes bacterium</name>
    <dbReference type="NCBI Taxonomy" id="2030807"/>
    <lineage>
        <taxon>Bacteria</taxon>
        <taxon>Candidatus Aerophobota</taxon>
    </lineage>
</organism>
<dbReference type="InterPro" id="IPR052106">
    <property type="entry name" value="PINc/VapC_TA"/>
</dbReference>
<dbReference type="SUPFAM" id="SSF88723">
    <property type="entry name" value="PIN domain-like"/>
    <property type="match status" value="1"/>
</dbReference>
<evidence type="ECO:0000313" key="3">
    <source>
        <dbReference type="Proteomes" id="UP000316674"/>
    </source>
</evidence>
<dbReference type="Proteomes" id="UP000316674">
    <property type="component" value="Unassembled WGS sequence"/>
</dbReference>
<reference evidence="2 3" key="1">
    <citation type="submission" date="2019-03" db="EMBL/GenBank/DDBJ databases">
        <title>Metabolic potential of uncultured bacteria and archaea associated with petroleum seepage in deep-sea sediments.</title>
        <authorList>
            <person name="Dong X."/>
            <person name="Hubert C."/>
        </authorList>
    </citation>
    <scope>NUCLEOTIDE SEQUENCE [LARGE SCALE GENOMIC DNA]</scope>
    <source>
        <strain evidence="2">E26_bin6</strain>
    </source>
</reference>
<dbReference type="PANTHER" id="PTHR38826:SF5">
    <property type="entry name" value="RIBONUCLEASE VAPC13"/>
    <property type="match status" value="1"/>
</dbReference>
<sequence>MRFIDTNIFLRLLTGDHPRKAEACLKMFRRALEKQEPLFTSDLVIAEIIWVLEGFYHLKKEEIVDKVEKILNTPNLHCQNKKLLQECLILYLEKDIDFIDAYNAVLMKKNKIEAIYTYDKDFRSISWITSREPA</sequence>
<comment type="caution">
    <text evidence="2">The sequence shown here is derived from an EMBL/GenBank/DDBJ whole genome shotgun (WGS) entry which is preliminary data.</text>
</comment>
<gene>
    <name evidence="2" type="ORF">E3I16_00490</name>
</gene>
<dbReference type="CDD" id="cd18683">
    <property type="entry name" value="PIN_VapC-like"/>
    <property type="match status" value="1"/>
</dbReference>
<dbReference type="AlphaFoldDB" id="A0A523ZIT6"/>
<dbReference type="PANTHER" id="PTHR38826">
    <property type="entry name" value="RIBONUCLEASE VAPC13"/>
    <property type="match status" value="1"/>
</dbReference>
<protein>
    <submittedName>
        <fullName evidence="2">PIN domain-containing protein</fullName>
    </submittedName>
</protein>